<keyword evidence="1" id="KW-0812">Transmembrane</keyword>
<evidence type="ECO:0000313" key="3">
    <source>
        <dbReference type="Proteomes" id="UP001149411"/>
    </source>
</evidence>
<comment type="caution">
    <text evidence="2">The sequence shown here is derived from an EMBL/GenBank/DDBJ whole genome shotgun (WGS) entry which is preliminary data.</text>
</comment>
<accession>A0A9Q4C5Z5</accession>
<evidence type="ECO:0000256" key="1">
    <source>
        <dbReference type="SAM" id="Phobius"/>
    </source>
</evidence>
<keyword evidence="1" id="KW-1133">Transmembrane helix</keyword>
<name>A0A9Q4C5Z5_9EURY</name>
<dbReference type="AlphaFoldDB" id="A0A9Q4C5Z5"/>
<proteinExistence type="predicted"/>
<dbReference type="EMBL" id="RKLV01000009">
    <property type="protein sequence ID" value="MCX2819569.1"/>
    <property type="molecule type" value="Genomic_DNA"/>
</dbReference>
<gene>
    <name evidence="2" type="ORF">EGH25_09435</name>
</gene>
<feature type="transmembrane region" description="Helical" evidence="1">
    <location>
        <begin position="48"/>
        <end position="68"/>
    </location>
</feature>
<feature type="transmembrane region" description="Helical" evidence="1">
    <location>
        <begin position="144"/>
        <end position="161"/>
    </location>
</feature>
<sequence>MPDEVVAADEKVEKTYLRRLYEVLRLKGIVVLAGVPAALALSAVAPDVVSPVVVGGTATVLFGVAAVFDSRNDPASSVDTVGVAFVVVSASYAVIVVNGYGFVRSYSVVSAGLVLGAVAYEYLSKGGDGSLGEIHGTNVDPLHLDIVGFVTAEILVVYAVLHSTGWGVFADSPVFVILAYVFYSSTVAAFAGYAVITREIVVSRTSDEVHDAVVSVLTDIQDIADDGLRKKLALNARHIAECLDGVRIPSRVEDQYGRVPIVLSTRKPDVRRIDLRVKDVLRIADEAEFTGYVVQGDAVFVFLNGELSKHYRGGGYTEDADGVDEGIDDASFFSLEYPTARNLAEITPVAGAIRRPDEVVEQIQDKEVDESAKMGHGLSIGGDDVDVKQMFSLTEELVDESPKSRERKLDVGGDEIDVDEIMERADDVIEELSED</sequence>
<reference evidence="2" key="1">
    <citation type="submission" date="2022-09" db="EMBL/GenBank/DDBJ databases">
        <title>Haloadaptaus new haloarchaeum isolated from saline soil.</title>
        <authorList>
            <person name="Duran-Viseras A."/>
            <person name="Sanchez-Porro C."/>
            <person name="Ventosa A."/>
        </authorList>
    </citation>
    <scope>NUCLEOTIDE SEQUENCE</scope>
    <source>
        <strain evidence="2">F3-133</strain>
    </source>
</reference>
<organism evidence="2 3">
    <name type="scientific">Halorutilus salinus</name>
    <dbReference type="NCBI Taxonomy" id="2487751"/>
    <lineage>
        <taxon>Archaea</taxon>
        <taxon>Methanobacteriati</taxon>
        <taxon>Methanobacteriota</taxon>
        <taxon>Stenosarchaea group</taxon>
        <taxon>Halobacteria</taxon>
        <taxon>Halorutilales</taxon>
        <taxon>Halorutilaceae</taxon>
        <taxon>Halorutilus</taxon>
    </lineage>
</organism>
<keyword evidence="3" id="KW-1185">Reference proteome</keyword>
<protein>
    <submittedName>
        <fullName evidence="2">Uncharacterized protein</fullName>
    </submittedName>
</protein>
<feature type="transmembrane region" description="Helical" evidence="1">
    <location>
        <begin position="24"/>
        <end position="42"/>
    </location>
</feature>
<dbReference type="Proteomes" id="UP001149411">
    <property type="component" value="Unassembled WGS sequence"/>
</dbReference>
<keyword evidence="1" id="KW-0472">Membrane</keyword>
<evidence type="ECO:0000313" key="2">
    <source>
        <dbReference type="EMBL" id="MCX2819569.1"/>
    </source>
</evidence>
<dbReference type="RefSeq" id="WP_266087942.1">
    <property type="nucleotide sequence ID" value="NZ_RKLV01000009.1"/>
</dbReference>
<feature type="transmembrane region" description="Helical" evidence="1">
    <location>
        <begin position="80"/>
        <end position="100"/>
    </location>
</feature>
<feature type="transmembrane region" description="Helical" evidence="1">
    <location>
        <begin position="173"/>
        <end position="196"/>
    </location>
</feature>